<proteinExistence type="predicted"/>
<name>A0ACA9NSF4_9GLOM</name>
<evidence type="ECO:0000313" key="2">
    <source>
        <dbReference type="Proteomes" id="UP000789366"/>
    </source>
</evidence>
<comment type="caution">
    <text evidence="1">The sequence shown here is derived from an EMBL/GenBank/DDBJ whole genome shotgun (WGS) entry which is preliminary data.</text>
</comment>
<dbReference type="EMBL" id="CAJVPW010016834">
    <property type="protein sequence ID" value="CAG8672943.1"/>
    <property type="molecule type" value="Genomic_DNA"/>
</dbReference>
<feature type="non-terminal residue" evidence="1">
    <location>
        <position position="1"/>
    </location>
</feature>
<dbReference type="Proteomes" id="UP000789366">
    <property type="component" value="Unassembled WGS sequence"/>
</dbReference>
<accession>A0ACA9NSF4</accession>
<organism evidence="1 2">
    <name type="scientific">Cetraspora pellucida</name>
    <dbReference type="NCBI Taxonomy" id="1433469"/>
    <lineage>
        <taxon>Eukaryota</taxon>
        <taxon>Fungi</taxon>
        <taxon>Fungi incertae sedis</taxon>
        <taxon>Mucoromycota</taxon>
        <taxon>Glomeromycotina</taxon>
        <taxon>Glomeromycetes</taxon>
        <taxon>Diversisporales</taxon>
        <taxon>Gigasporaceae</taxon>
        <taxon>Cetraspora</taxon>
    </lineage>
</organism>
<evidence type="ECO:0000313" key="1">
    <source>
        <dbReference type="EMBL" id="CAG8672943.1"/>
    </source>
</evidence>
<protein>
    <submittedName>
        <fullName evidence="1">8661_t:CDS:1</fullName>
    </submittedName>
</protein>
<keyword evidence="2" id="KW-1185">Reference proteome</keyword>
<reference evidence="1" key="1">
    <citation type="submission" date="2021-06" db="EMBL/GenBank/DDBJ databases">
        <authorList>
            <person name="Kallberg Y."/>
            <person name="Tangrot J."/>
            <person name="Rosling A."/>
        </authorList>
    </citation>
    <scope>NUCLEOTIDE SEQUENCE</scope>
    <source>
        <strain evidence="1">28 12/20/2015</strain>
    </source>
</reference>
<sequence length="230" mass="26525">MLAQIVASYTCSDAEIPDSDCANVLSSVRCTDELAVKLYYIFDTLRQFGYLIAKPTLIYLAYQRCCVVSSLFLGAKCHFINYAIITTRLLTWLTWFGVAIYNCAECRGSYCGSQCSFIPITFIINDWVATFFRFYYIFLELVFYTELFNRNDGNNLNPEIRREILKQIILFGIDILQLLAMCAYRIVGLKINGTPTYLYLELSSLTFTVFVMTRFWHIVVELLEADVEDA</sequence>
<gene>
    <name evidence="1" type="ORF">SPELUC_LOCUS9758</name>
</gene>